<evidence type="ECO:0000256" key="5">
    <source>
        <dbReference type="ARBA" id="ARBA00022692"/>
    </source>
</evidence>
<feature type="transmembrane region" description="Helical" evidence="8">
    <location>
        <begin position="114"/>
        <end position="130"/>
    </location>
</feature>
<evidence type="ECO:0000256" key="1">
    <source>
        <dbReference type="ARBA" id="ARBA00001946"/>
    </source>
</evidence>
<dbReference type="CDD" id="cd13959">
    <property type="entry name" value="PT_UbiA_COQ2"/>
    <property type="match status" value="1"/>
</dbReference>
<dbReference type="Proteomes" id="UP001596002">
    <property type="component" value="Unassembled WGS sequence"/>
</dbReference>
<keyword evidence="4" id="KW-0808">Transferase</keyword>
<evidence type="ECO:0000256" key="3">
    <source>
        <dbReference type="ARBA" id="ARBA00005985"/>
    </source>
</evidence>
<dbReference type="InterPro" id="IPR006371">
    <property type="entry name" value="Polyprenyltransferase_UbiA-li"/>
</dbReference>
<dbReference type="NCBIfam" id="TIGR01475">
    <property type="entry name" value="ubiA_other"/>
    <property type="match status" value="1"/>
</dbReference>
<feature type="transmembrane region" description="Helical" evidence="8">
    <location>
        <begin position="162"/>
        <end position="183"/>
    </location>
</feature>
<comment type="cofactor">
    <cofactor evidence="1">
        <name>Mg(2+)</name>
        <dbReference type="ChEBI" id="CHEBI:18420"/>
    </cofactor>
</comment>
<organism evidence="9 10">
    <name type="scientific">Effusibacillus consociatus</name>
    <dbReference type="NCBI Taxonomy" id="1117041"/>
    <lineage>
        <taxon>Bacteria</taxon>
        <taxon>Bacillati</taxon>
        <taxon>Bacillota</taxon>
        <taxon>Bacilli</taxon>
        <taxon>Bacillales</taxon>
        <taxon>Alicyclobacillaceae</taxon>
        <taxon>Effusibacillus</taxon>
    </lineage>
</organism>
<keyword evidence="5 8" id="KW-0812">Transmembrane</keyword>
<evidence type="ECO:0000256" key="8">
    <source>
        <dbReference type="SAM" id="Phobius"/>
    </source>
</evidence>
<evidence type="ECO:0000256" key="7">
    <source>
        <dbReference type="ARBA" id="ARBA00023136"/>
    </source>
</evidence>
<dbReference type="PANTHER" id="PTHR11048">
    <property type="entry name" value="PRENYLTRANSFERASES"/>
    <property type="match status" value="1"/>
</dbReference>
<dbReference type="PANTHER" id="PTHR11048:SF28">
    <property type="entry name" value="4-HYDROXYBENZOATE POLYPRENYLTRANSFERASE, MITOCHONDRIAL"/>
    <property type="match status" value="1"/>
</dbReference>
<evidence type="ECO:0000313" key="9">
    <source>
        <dbReference type="EMBL" id="MFC4768194.1"/>
    </source>
</evidence>
<protein>
    <submittedName>
        <fullName evidence="9">UbiA-like polyprenyltransferase</fullName>
    </submittedName>
</protein>
<feature type="transmembrane region" description="Helical" evidence="8">
    <location>
        <begin position="44"/>
        <end position="65"/>
    </location>
</feature>
<name>A0ABV9Q2X7_9BACL</name>
<comment type="subcellular location">
    <subcellularLocation>
        <location evidence="2">Membrane</location>
        <topology evidence="2">Multi-pass membrane protein</topology>
    </subcellularLocation>
</comment>
<comment type="similarity">
    <text evidence="3">Belongs to the UbiA prenyltransferase family.</text>
</comment>
<comment type="caution">
    <text evidence="9">The sequence shown here is derived from an EMBL/GenBank/DDBJ whole genome shotgun (WGS) entry which is preliminary data.</text>
</comment>
<gene>
    <name evidence="9" type="ORF">ACFO8Q_12630</name>
</gene>
<dbReference type="Gene3D" id="1.10.357.140">
    <property type="entry name" value="UbiA prenyltransferase"/>
    <property type="match status" value="1"/>
</dbReference>
<evidence type="ECO:0000256" key="4">
    <source>
        <dbReference type="ARBA" id="ARBA00022679"/>
    </source>
</evidence>
<feature type="transmembrane region" description="Helical" evidence="8">
    <location>
        <begin position="12"/>
        <end position="32"/>
    </location>
</feature>
<proteinExistence type="inferred from homology"/>
<reference evidence="10" key="1">
    <citation type="journal article" date="2019" name="Int. J. Syst. Evol. Microbiol.">
        <title>The Global Catalogue of Microorganisms (GCM) 10K type strain sequencing project: providing services to taxonomists for standard genome sequencing and annotation.</title>
        <authorList>
            <consortium name="The Broad Institute Genomics Platform"/>
            <consortium name="The Broad Institute Genome Sequencing Center for Infectious Disease"/>
            <person name="Wu L."/>
            <person name="Ma J."/>
        </authorList>
    </citation>
    <scope>NUCLEOTIDE SEQUENCE [LARGE SCALE GENOMIC DNA]</scope>
    <source>
        <strain evidence="10">WYCCWR 12678</strain>
    </source>
</reference>
<feature type="transmembrane region" description="Helical" evidence="8">
    <location>
        <begin position="265"/>
        <end position="286"/>
    </location>
</feature>
<feature type="transmembrane region" description="Helical" evidence="8">
    <location>
        <begin position="204"/>
        <end position="228"/>
    </location>
</feature>
<dbReference type="RefSeq" id="WP_380026123.1">
    <property type="nucleotide sequence ID" value="NZ_JBHSHC010000097.1"/>
</dbReference>
<evidence type="ECO:0000256" key="2">
    <source>
        <dbReference type="ARBA" id="ARBA00004141"/>
    </source>
</evidence>
<feature type="transmembrane region" description="Helical" evidence="8">
    <location>
        <begin position="137"/>
        <end position="156"/>
    </location>
</feature>
<accession>A0ABV9Q2X7</accession>
<evidence type="ECO:0000313" key="10">
    <source>
        <dbReference type="Proteomes" id="UP001596002"/>
    </source>
</evidence>
<dbReference type="InterPro" id="IPR000537">
    <property type="entry name" value="UbiA_prenyltransferase"/>
</dbReference>
<evidence type="ECO:0000256" key="6">
    <source>
        <dbReference type="ARBA" id="ARBA00022989"/>
    </source>
</evidence>
<dbReference type="Pfam" id="PF01040">
    <property type="entry name" value="UbiA"/>
    <property type="match status" value="1"/>
</dbReference>
<feature type="transmembrane region" description="Helical" evidence="8">
    <location>
        <begin position="234"/>
        <end position="253"/>
    </location>
</feature>
<dbReference type="EMBL" id="JBHSHC010000097">
    <property type="protein sequence ID" value="MFC4768194.1"/>
    <property type="molecule type" value="Genomic_DNA"/>
</dbReference>
<dbReference type="InterPro" id="IPR044878">
    <property type="entry name" value="UbiA_sf"/>
</dbReference>
<keyword evidence="10" id="KW-1185">Reference proteome</keyword>
<dbReference type="Gene3D" id="1.20.120.1780">
    <property type="entry name" value="UbiA prenyltransferase"/>
    <property type="match status" value="1"/>
</dbReference>
<dbReference type="InterPro" id="IPR039653">
    <property type="entry name" value="Prenyltransferase"/>
</dbReference>
<keyword evidence="7 8" id="KW-0472">Membrane</keyword>
<feature type="transmembrane region" description="Helical" evidence="8">
    <location>
        <begin position="86"/>
        <end position="108"/>
    </location>
</feature>
<sequence>MSKIRLFLEMIKFEHTIFALPYAYIGMIMASFYKNGTWPGWDKFFWITMAMVGARSAAMALNRLIDKRIDAKNPRTADRELPRGAISGLETVGFIAVSFLLLGVSAWMLNPLCFYLMPVAVFFLVVYSYTKRFTWACHLVLGITDGLAPLGAWIAVTGSFDIPGLLLAGAVAAWIAAFDIIYACQDVEFDRREGLYSIPSRFGIAEGLWISRALDVLTIGLFLLIPLYVSLGTIYYVGVAAVAVLLAYEHLIISPKDMSRIDIAFFKVNSIVATVAFVFTFTDIALRLL</sequence>
<keyword evidence="6 8" id="KW-1133">Transmembrane helix</keyword>